<sequence>MNPSPSPSLEFSFEDAERAQLMDWVRLSAGTKIDFFEEMVELAYRSGALAPERLALRDRQARPPSSDGR</sequence>
<proteinExistence type="predicted"/>
<evidence type="ECO:0008006" key="3">
    <source>
        <dbReference type="Google" id="ProtNLM"/>
    </source>
</evidence>
<dbReference type="EMBL" id="JBFWIC010000026">
    <property type="protein sequence ID" value="MEZ0476043.1"/>
    <property type="molecule type" value="Genomic_DNA"/>
</dbReference>
<comment type="caution">
    <text evidence="1">The sequence shown here is derived from an EMBL/GenBank/DDBJ whole genome shotgun (WGS) entry which is preliminary data.</text>
</comment>
<gene>
    <name evidence="1" type="ORF">AB6713_15695</name>
</gene>
<accession>A0ABV4HV81</accession>
<evidence type="ECO:0000313" key="2">
    <source>
        <dbReference type="Proteomes" id="UP001566331"/>
    </source>
</evidence>
<reference evidence="1 2" key="1">
    <citation type="submission" date="2024-07" db="EMBL/GenBank/DDBJ databases">
        <title>Luteimonas salilacus sp. nov., isolated from the shore soil of Salt Lake in Tibet of China.</title>
        <authorList>
            <person name="Zhang X."/>
            <person name="Li A."/>
        </authorList>
    </citation>
    <scope>NUCLEOTIDE SEQUENCE [LARGE SCALE GENOMIC DNA]</scope>
    <source>
        <strain evidence="1 2">B3-2-R+30</strain>
    </source>
</reference>
<organism evidence="1 2">
    <name type="scientific">Luteimonas salinilitoris</name>
    <dbReference type="NCBI Taxonomy" id="3237697"/>
    <lineage>
        <taxon>Bacteria</taxon>
        <taxon>Pseudomonadati</taxon>
        <taxon>Pseudomonadota</taxon>
        <taxon>Gammaproteobacteria</taxon>
        <taxon>Lysobacterales</taxon>
        <taxon>Lysobacteraceae</taxon>
        <taxon>Luteimonas</taxon>
    </lineage>
</organism>
<protein>
    <recommendedName>
        <fullName evidence="3">CopG family transcriptional regulator</fullName>
    </recommendedName>
</protein>
<dbReference type="RefSeq" id="WP_370564352.1">
    <property type="nucleotide sequence ID" value="NZ_JBFWIB010000008.1"/>
</dbReference>
<keyword evidence="2" id="KW-1185">Reference proteome</keyword>
<evidence type="ECO:0000313" key="1">
    <source>
        <dbReference type="EMBL" id="MEZ0476043.1"/>
    </source>
</evidence>
<dbReference type="Proteomes" id="UP001566331">
    <property type="component" value="Unassembled WGS sequence"/>
</dbReference>
<name>A0ABV4HV81_9GAMM</name>